<dbReference type="InterPro" id="IPR025836">
    <property type="entry name" value="Zn_knuckle_CX2CX4HX4C"/>
</dbReference>
<sequence length="124" mass="14684">MNVDLILCEFYIHVHDLPLSKMNLGIATHIRNRISYFRDMESDESRRAWGASLRIRVAINMNNPLMRALRLRTTAEDEHVVHFTYERRPNFCYLCGRMGHISKYCESRFEEGFIDPGDNMPYEP</sequence>
<dbReference type="InterPro" id="IPR001878">
    <property type="entry name" value="Znf_CCHC"/>
</dbReference>
<dbReference type="SUPFAM" id="SSF57756">
    <property type="entry name" value="Retrovirus zinc finger-like domains"/>
    <property type="match status" value="1"/>
</dbReference>
<dbReference type="GO" id="GO:0008270">
    <property type="term" value="F:zinc ion binding"/>
    <property type="evidence" value="ECO:0007669"/>
    <property type="project" value="UniProtKB-KW"/>
</dbReference>
<dbReference type="Pfam" id="PF14392">
    <property type="entry name" value="zf-CCHC_4"/>
    <property type="match status" value="1"/>
</dbReference>
<dbReference type="PANTHER" id="PTHR31286:SF167">
    <property type="entry name" value="OS09G0268800 PROTEIN"/>
    <property type="match status" value="1"/>
</dbReference>
<reference evidence="3" key="1">
    <citation type="submission" date="2020-06" db="EMBL/GenBank/DDBJ databases">
        <authorList>
            <person name="Li T."/>
            <person name="Hu X."/>
            <person name="Zhang T."/>
            <person name="Song X."/>
            <person name="Zhang H."/>
            <person name="Dai N."/>
            <person name="Sheng W."/>
            <person name="Hou X."/>
            <person name="Wei L."/>
        </authorList>
    </citation>
    <scope>NUCLEOTIDE SEQUENCE</scope>
    <source>
        <strain evidence="3">G02</strain>
        <tissue evidence="3">Leaf</tissue>
    </source>
</reference>
<gene>
    <name evidence="3" type="ORF">Sradi_6888000</name>
</gene>
<dbReference type="InterPro" id="IPR040256">
    <property type="entry name" value="At4g02000-like"/>
</dbReference>
<keyword evidence="1" id="KW-0862">Zinc</keyword>
<dbReference type="EMBL" id="JACGWJ010000168">
    <property type="protein sequence ID" value="KAL0294453.1"/>
    <property type="molecule type" value="Genomic_DNA"/>
</dbReference>
<dbReference type="PANTHER" id="PTHR31286">
    <property type="entry name" value="GLYCINE-RICH CELL WALL STRUCTURAL PROTEIN 1.8-LIKE"/>
    <property type="match status" value="1"/>
</dbReference>
<keyword evidence="1" id="KW-0479">Metal-binding</keyword>
<dbReference type="GO" id="GO:0003676">
    <property type="term" value="F:nucleic acid binding"/>
    <property type="evidence" value="ECO:0007669"/>
    <property type="project" value="InterPro"/>
</dbReference>
<proteinExistence type="predicted"/>
<organism evidence="3">
    <name type="scientific">Sesamum radiatum</name>
    <name type="common">Black benniseed</name>
    <dbReference type="NCBI Taxonomy" id="300843"/>
    <lineage>
        <taxon>Eukaryota</taxon>
        <taxon>Viridiplantae</taxon>
        <taxon>Streptophyta</taxon>
        <taxon>Embryophyta</taxon>
        <taxon>Tracheophyta</taxon>
        <taxon>Spermatophyta</taxon>
        <taxon>Magnoliopsida</taxon>
        <taxon>eudicotyledons</taxon>
        <taxon>Gunneridae</taxon>
        <taxon>Pentapetalae</taxon>
        <taxon>asterids</taxon>
        <taxon>lamiids</taxon>
        <taxon>Lamiales</taxon>
        <taxon>Pedaliaceae</taxon>
        <taxon>Sesamum</taxon>
    </lineage>
</organism>
<evidence type="ECO:0000256" key="1">
    <source>
        <dbReference type="PROSITE-ProRule" id="PRU00047"/>
    </source>
</evidence>
<dbReference type="PROSITE" id="PS50158">
    <property type="entry name" value="ZF_CCHC"/>
    <property type="match status" value="1"/>
</dbReference>
<reference evidence="3" key="2">
    <citation type="journal article" date="2024" name="Plant">
        <title>Genomic evolution and insights into agronomic trait innovations of Sesamum species.</title>
        <authorList>
            <person name="Miao H."/>
            <person name="Wang L."/>
            <person name="Qu L."/>
            <person name="Liu H."/>
            <person name="Sun Y."/>
            <person name="Le M."/>
            <person name="Wang Q."/>
            <person name="Wei S."/>
            <person name="Zheng Y."/>
            <person name="Lin W."/>
            <person name="Duan Y."/>
            <person name="Cao H."/>
            <person name="Xiong S."/>
            <person name="Wang X."/>
            <person name="Wei L."/>
            <person name="Li C."/>
            <person name="Ma Q."/>
            <person name="Ju M."/>
            <person name="Zhao R."/>
            <person name="Li G."/>
            <person name="Mu C."/>
            <person name="Tian Q."/>
            <person name="Mei H."/>
            <person name="Zhang T."/>
            <person name="Gao T."/>
            <person name="Zhang H."/>
        </authorList>
    </citation>
    <scope>NUCLEOTIDE SEQUENCE</scope>
    <source>
        <strain evidence="3">G02</strain>
    </source>
</reference>
<protein>
    <recommendedName>
        <fullName evidence="2">CCHC-type domain-containing protein</fullName>
    </recommendedName>
</protein>
<dbReference type="InterPro" id="IPR036875">
    <property type="entry name" value="Znf_CCHC_sf"/>
</dbReference>
<comment type="caution">
    <text evidence="3">The sequence shown here is derived from an EMBL/GenBank/DDBJ whole genome shotgun (WGS) entry which is preliminary data.</text>
</comment>
<evidence type="ECO:0000313" key="3">
    <source>
        <dbReference type="EMBL" id="KAL0294453.1"/>
    </source>
</evidence>
<feature type="domain" description="CCHC-type" evidence="2">
    <location>
        <begin position="92"/>
        <end position="107"/>
    </location>
</feature>
<name>A0AAW2JKE1_SESRA</name>
<dbReference type="AlphaFoldDB" id="A0AAW2JKE1"/>
<keyword evidence="1" id="KW-0863">Zinc-finger</keyword>
<accession>A0AAW2JKE1</accession>
<evidence type="ECO:0000259" key="2">
    <source>
        <dbReference type="PROSITE" id="PS50158"/>
    </source>
</evidence>